<dbReference type="CDD" id="cd11338">
    <property type="entry name" value="AmyAc_CMD"/>
    <property type="match status" value="1"/>
</dbReference>
<dbReference type="Gene3D" id="3.20.20.80">
    <property type="entry name" value="Glycosidases"/>
    <property type="match status" value="1"/>
</dbReference>
<sequence length="588" mass="69259">MLFEAIYHRPQDQYAYAYNEKTLHIQLRTKKQDIETVEILYGDPYDWNKNGWQTTKSKMNIAYSDQLFDYWFIAITPPYKRLRYGFILTNETTSSVFTEKGFYDQPPLDDTSYYFCFPYLNNIDVYRSPKWVEKTVWYQIFPERFANGDASLNPKNTVSWEGSEPTPTNFFGGDFKGILKNIDYLVDLGISGIYFTPIFKAHSNHKYDTIDYMEIDPQFGTKEMFKQLVEECHKRGIKIMLDAVFNHCGYYFAPFQNVLKNGEDSIYKNWFHIHDFPLQTAGTPNYDTFAFEPSMPKLNTENREVKEYLLNVGRYWVNEFDIDGWRLDVANEVDHQFWREFRTEMKKVKQDLYILGEIWHDSMPWLKGDQFDSVMNYPYTDNALRFFAKNEITAGQFSETFQKHLHMYPQHVNHVLFNLLGSHDTPRVMNIANHNKEKVKLLYAFLLSTPGSPCIYYGDEIGMTGEQDPGCRKCMIWEEERQDRDLLTFMKKLIYLRKTYPLLGNEGELTVLEANDDSNHFSFMKKNEQQQILIIINNNSTKQDIPIPLNLKDKKVVNLWTGNDFAAHASNVSVQLGPYDFAFLLFDA</sequence>
<feature type="domain" description="Glycosyl hydrolase family 13 catalytic" evidence="4">
    <location>
        <begin position="139"/>
        <end position="497"/>
    </location>
</feature>
<keyword evidence="2" id="KW-0378">Hydrolase</keyword>
<dbReference type="Gene3D" id="2.60.40.1180">
    <property type="entry name" value="Golgi alpha-mannosidase II"/>
    <property type="match status" value="1"/>
</dbReference>
<accession>A0ABT9ZK56</accession>
<reference evidence="5 6" key="1">
    <citation type="submission" date="2023-07" db="EMBL/GenBank/DDBJ databases">
        <title>Genomic Encyclopedia of Type Strains, Phase IV (KMG-IV): sequencing the most valuable type-strain genomes for metagenomic binning, comparative biology and taxonomic classification.</title>
        <authorList>
            <person name="Goeker M."/>
        </authorList>
    </citation>
    <scope>NUCLEOTIDE SEQUENCE [LARGE SCALE GENOMIC DNA]</scope>
    <source>
        <strain evidence="5 6">DSM 29005</strain>
    </source>
</reference>
<dbReference type="InterPro" id="IPR017853">
    <property type="entry name" value="GH"/>
</dbReference>
<keyword evidence="3 5" id="KW-0326">Glycosidase</keyword>
<comment type="caution">
    <text evidence="5">The sequence shown here is derived from an EMBL/GenBank/DDBJ whole genome shotgun (WGS) entry which is preliminary data.</text>
</comment>
<dbReference type="Pfam" id="PF00128">
    <property type="entry name" value="Alpha-amylase"/>
    <property type="match status" value="1"/>
</dbReference>
<evidence type="ECO:0000256" key="3">
    <source>
        <dbReference type="ARBA" id="ARBA00023295"/>
    </source>
</evidence>
<dbReference type="GO" id="GO:0016798">
    <property type="term" value="F:hydrolase activity, acting on glycosyl bonds"/>
    <property type="evidence" value="ECO:0007669"/>
    <property type="project" value="UniProtKB-KW"/>
</dbReference>
<keyword evidence="6" id="KW-1185">Reference proteome</keyword>
<dbReference type="InterPro" id="IPR032091">
    <property type="entry name" value="Malt_amylase-like_C"/>
</dbReference>
<comment type="similarity">
    <text evidence="1">Belongs to the glycosyl hydrolase 13 family.</text>
</comment>
<dbReference type="CDD" id="cd02857">
    <property type="entry name" value="E_set_CDase_PDE_N"/>
    <property type="match status" value="1"/>
</dbReference>
<gene>
    <name evidence="5" type="ORF">J2S19_003551</name>
</gene>
<evidence type="ECO:0000256" key="1">
    <source>
        <dbReference type="ARBA" id="ARBA00008061"/>
    </source>
</evidence>
<dbReference type="PANTHER" id="PTHR10357">
    <property type="entry name" value="ALPHA-AMYLASE FAMILY MEMBER"/>
    <property type="match status" value="1"/>
</dbReference>
<dbReference type="Gene3D" id="3.90.400.10">
    <property type="entry name" value="Oligo-1,6-glucosidase, Domain 2"/>
    <property type="match status" value="1"/>
</dbReference>
<dbReference type="InterPro" id="IPR006047">
    <property type="entry name" value="GH13_cat_dom"/>
</dbReference>
<evidence type="ECO:0000259" key="4">
    <source>
        <dbReference type="SMART" id="SM00642"/>
    </source>
</evidence>
<dbReference type="SUPFAM" id="SSF51445">
    <property type="entry name" value="(Trans)glycosidases"/>
    <property type="match status" value="1"/>
</dbReference>
<dbReference type="Pfam" id="PF16657">
    <property type="entry name" value="Malt_amylase_C"/>
    <property type="match status" value="1"/>
</dbReference>
<evidence type="ECO:0000313" key="6">
    <source>
        <dbReference type="Proteomes" id="UP001234495"/>
    </source>
</evidence>
<organism evidence="5 6">
    <name type="scientific">Metabacillus malikii</name>
    <dbReference type="NCBI Taxonomy" id="1504265"/>
    <lineage>
        <taxon>Bacteria</taxon>
        <taxon>Bacillati</taxon>
        <taxon>Bacillota</taxon>
        <taxon>Bacilli</taxon>
        <taxon>Bacillales</taxon>
        <taxon>Bacillaceae</taxon>
        <taxon>Metabacillus</taxon>
    </lineage>
</organism>
<evidence type="ECO:0000313" key="5">
    <source>
        <dbReference type="EMBL" id="MDQ0232264.1"/>
    </source>
</evidence>
<dbReference type="RefSeq" id="WP_307344269.1">
    <property type="nucleotide sequence ID" value="NZ_JAUSUD010000019.1"/>
</dbReference>
<evidence type="ECO:0000256" key="2">
    <source>
        <dbReference type="ARBA" id="ARBA00022801"/>
    </source>
</evidence>
<dbReference type="InterPro" id="IPR004185">
    <property type="entry name" value="Glyco_hydro_13_lg-like_dom"/>
</dbReference>
<dbReference type="Pfam" id="PF02903">
    <property type="entry name" value="Alpha-amylase_N"/>
    <property type="match status" value="1"/>
</dbReference>
<dbReference type="Gene3D" id="2.60.40.10">
    <property type="entry name" value="Immunoglobulins"/>
    <property type="match status" value="1"/>
</dbReference>
<protein>
    <submittedName>
        <fullName evidence="5">Glycosidase</fullName>
    </submittedName>
</protein>
<dbReference type="Proteomes" id="UP001234495">
    <property type="component" value="Unassembled WGS sequence"/>
</dbReference>
<proteinExistence type="inferred from homology"/>
<dbReference type="InterPro" id="IPR045857">
    <property type="entry name" value="O16G_dom_2"/>
</dbReference>
<dbReference type="EMBL" id="JAUSUD010000019">
    <property type="protein sequence ID" value="MDQ0232264.1"/>
    <property type="molecule type" value="Genomic_DNA"/>
</dbReference>
<dbReference type="SUPFAM" id="SSF51011">
    <property type="entry name" value="Glycosyl hydrolase domain"/>
    <property type="match status" value="1"/>
</dbReference>
<dbReference type="SMART" id="SM00642">
    <property type="entry name" value="Aamy"/>
    <property type="match status" value="1"/>
</dbReference>
<dbReference type="InterPro" id="IPR013780">
    <property type="entry name" value="Glyco_hydro_b"/>
</dbReference>
<dbReference type="InterPro" id="IPR013783">
    <property type="entry name" value="Ig-like_fold"/>
</dbReference>
<name>A0ABT9ZK56_9BACI</name>
<dbReference type="PANTHER" id="PTHR10357:SF210">
    <property type="entry name" value="MALTODEXTRIN GLUCOSIDASE"/>
    <property type="match status" value="1"/>
</dbReference>